<proteinExistence type="predicted"/>
<dbReference type="InterPro" id="IPR003100">
    <property type="entry name" value="PAZ_dom"/>
</dbReference>
<dbReference type="PANTHER" id="PTHR22891">
    <property type="entry name" value="EUKARYOTIC TRANSLATION INITIATION FACTOR 2C"/>
    <property type="match status" value="1"/>
</dbReference>
<dbReference type="Pfam" id="PF02170">
    <property type="entry name" value="PAZ"/>
    <property type="match status" value="1"/>
</dbReference>
<dbReference type="SUPFAM" id="SSF53098">
    <property type="entry name" value="Ribonuclease H-like"/>
    <property type="match status" value="1"/>
</dbReference>
<feature type="domain" description="Piwi" evidence="1">
    <location>
        <begin position="574"/>
        <end position="888"/>
    </location>
</feature>
<dbReference type="SMART" id="SM00950">
    <property type="entry name" value="Piwi"/>
    <property type="match status" value="1"/>
</dbReference>
<keyword evidence="3" id="KW-1185">Reference proteome</keyword>
<dbReference type="InterPro" id="IPR032472">
    <property type="entry name" value="ArgoL2"/>
</dbReference>
<dbReference type="GO" id="GO:0003723">
    <property type="term" value="F:RNA binding"/>
    <property type="evidence" value="ECO:0007669"/>
    <property type="project" value="InterPro"/>
</dbReference>
<dbReference type="PROSITE" id="PS50822">
    <property type="entry name" value="PIWI"/>
    <property type="match status" value="1"/>
</dbReference>
<dbReference type="SMART" id="SM01163">
    <property type="entry name" value="DUF1785"/>
    <property type="match status" value="1"/>
</dbReference>
<dbReference type="InterPro" id="IPR036397">
    <property type="entry name" value="RNaseH_sf"/>
</dbReference>
<dbReference type="AlphaFoldDB" id="A0A8K0WP23"/>
<dbReference type="OrthoDB" id="10252740at2759"/>
<dbReference type="Proteomes" id="UP000813444">
    <property type="component" value="Unassembled WGS sequence"/>
</dbReference>
<dbReference type="InterPro" id="IPR032474">
    <property type="entry name" value="Argonaute_N"/>
</dbReference>
<dbReference type="InterPro" id="IPR012337">
    <property type="entry name" value="RNaseH-like_sf"/>
</dbReference>
<dbReference type="InterPro" id="IPR014811">
    <property type="entry name" value="ArgoL1"/>
</dbReference>
<dbReference type="Gene3D" id="2.170.260.10">
    <property type="entry name" value="paz domain"/>
    <property type="match status" value="1"/>
</dbReference>
<reference evidence="2" key="1">
    <citation type="journal article" date="2021" name="Nat. Commun.">
        <title>Genetic determinants of endophytism in the Arabidopsis root mycobiome.</title>
        <authorList>
            <person name="Mesny F."/>
            <person name="Miyauchi S."/>
            <person name="Thiergart T."/>
            <person name="Pickel B."/>
            <person name="Atanasova L."/>
            <person name="Karlsson M."/>
            <person name="Huettel B."/>
            <person name="Barry K.W."/>
            <person name="Haridas S."/>
            <person name="Chen C."/>
            <person name="Bauer D."/>
            <person name="Andreopoulos W."/>
            <person name="Pangilinan J."/>
            <person name="LaButti K."/>
            <person name="Riley R."/>
            <person name="Lipzen A."/>
            <person name="Clum A."/>
            <person name="Drula E."/>
            <person name="Henrissat B."/>
            <person name="Kohler A."/>
            <person name="Grigoriev I.V."/>
            <person name="Martin F.M."/>
            <person name="Hacquard S."/>
        </authorList>
    </citation>
    <scope>NUCLEOTIDE SEQUENCE</scope>
    <source>
        <strain evidence="2">MPI-CAGE-CH-0235</strain>
    </source>
</reference>
<dbReference type="Gene3D" id="3.30.420.10">
    <property type="entry name" value="Ribonuclease H-like superfamily/Ribonuclease H"/>
    <property type="match status" value="1"/>
</dbReference>
<dbReference type="InterPro" id="IPR036085">
    <property type="entry name" value="PAZ_dom_sf"/>
</dbReference>
<dbReference type="EMBL" id="JAGPNK010000010">
    <property type="protein sequence ID" value="KAH7312378.1"/>
    <property type="molecule type" value="Genomic_DNA"/>
</dbReference>
<comment type="caution">
    <text evidence="2">The sequence shown here is derived from an EMBL/GenBank/DDBJ whole genome shotgun (WGS) entry which is preliminary data.</text>
</comment>
<dbReference type="Pfam" id="PF16488">
    <property type="entry name" value="ArgoL2"/>
    <property type="match status" value="1"/>
</dbReference>
<accession>A0A8K0WP23</accession>
<gene>
    <name evidence="2" type="ORF">B0I35DRAFT_356063</name>
</gene>
<dbReference type="CDD" id="cd04657">
    <property type="entry name" value="Piwi_ago-like"/>
    <property type="match status" value="1"/>
</dbReference>
<dbReference type="Gene3D" id="3.40.50.2300">
    <property type="match status" value="1"/>
</dbReference>
<evidence type="ECO:0000259" key="1">
    <source>
        <dbReference type="PROSITE" id="PS50822"/>
    </source>
</evidence>
<name>A0A8K0WP23_9HYPO</name>
<protein>
    <submittedName>
        <fullName evidence="2">QDE2-like protein</fullName>
    </submittedName>
</protein>
<dbReference type="Pfam" id="PF16486">
    <property type="entry name" value="ArgoN"/>
    <property type="match status" value="1"/>
</dbReference>
<dbReference type="InterPro" id="IPR045246">
    <property type="entry name" value="Piwi_ago-like"/>
</dbReference>
<organism evidence="2 3">
    <name type="scientific">Stachybotrys elegans</name>
    <dbReference type="NCBI Taxonomy" id="80388"/>
    <lineage>
        <taxon>Eukaryota</taxon>
        <taxon>Fungi</taxon>
        <taxon>Dikarya</taxon>
        <taxon>Ascomycota</taxon>
        <taxon>Pezizomycotina</taxon>
        <taxon>Sordariomycetes</taxon>
        <taxon>Hypocreomycetidae</taxon>
        <taxon>Hypocreales</taxon>
        <taxon>Stachybotryaceae</taxon>
        <taxon>Stachybotrys</taxon>
    </lineage>
</organism>
<dbReference type="CDD" id="cd02846">
    <property type="entry name" value="PAZ_argonaute_like"/>
    <property type="match status" value="1"/>
</dbReference>
<dbReference type="Pfam" id="PF02171">
    <property type="entry name" value="Piwi"/>
    <property type="match status" value="1"/>
</dbReference>
<dbReference type="InterPro" id="IPR003165">
    <property type="entry name" value="Piwi"/>
</dbReference>
<sequence>MSQLALASNVSKSGDLFPIRPAFGTKGKEVIVWANYFQVTLKVKAIYKYTIVAKEIPTESNPKPRDQLKPRKLHEAIKAALAILRGNQPQLRVATEFKSNLFTMQKLNGNNEKVRVNLPRGPDSNDFDVVEISFEALTEVPVDKLLSWLDSMQDTQNDGDGHVFPKHPDVVDALNGFIGNQARTSLDSVATFNNNFFPIDARSRIQELLCSDRPLVAARGYFSSARIGTGRLLLNVNVTHSVFKISGPLHEIFDRMHIRPAMRNDASVRRLRVVAKFLAKTRVKAKFQIKTGKTLDRFKTILAVVTRSEISRRARGDQAPRIEEGWEFPGPKHIQFWLKNDQGEGGRYITVYDHYKQKYNMNLGDHPVLNLGTMDKPSFFPAEVLTIEAGQKVQAKLTGDETTIMLDFACRTPYANALSISTDSRDILGLDDQALADFGIGVDKNLLAITARVLDVPMVSYASGGGGGGGTRTSDQVPQNASWNMRNVKVVRPGKPIRRWTWVNLIYRRNDRPVDSDVVKNFGTFMSKNMGINIAPEPIPLSAEALNLSPDDDDMNKSNLRLMFQEAKNKNMDHILLVLSQKDSGAVYSMVKTLGDCDFGIHTNCVVADNFRKGSPGYFANVGLKWNLKAGGINHKLKDETGVLKDGATMVVGYDVTHPTNMSKQKSDAAPSLVGLVASIDRSLGQWPSVSWAQASKQEMLDAKLTEAFASRIALWKKNNNGKTPKRIVIFRDGVSEGQYAQVLNLELPMIREACRTTCRASEQPAISIMVSVKRHQTRFYPTSTDEMSRSGNIKNGTVVDRGITQVRYWDFYLTAHDALQGTARPAHYTVLLDEVFRSRSKTEAANELEKLTHELCYLFGRATKAISICTPAYYADILCERARAHRHDLYDDSASVSTSTATGTDWQSTPDRVHPNLRDTMYYI</sequence>
<evidence type="ECO:0000313" key="2">
    <source>
        <dbReference type="EMBL" id="KAH7312378.1"/>
    </source>
</evidence>
<dbReference type="SUPFAM" id="SSF101690">
    <property type="entry name" value="PAZ domain"/>
    <property type="match status" value="1"/>
</dbReference>
<evidence type="ECO:0000313" key="3">
    <source>
        <dbReference type="Proteomes" id="UP000813444"/>
    </source>
</evidence>
<dbReference type="Pfam" id="PF08699">
    <property type="entry name" value="ArgoL1"/>
    <property type="match status" value="1"/>
</dbReference>